<dbReference type="AlphaFoldDB" id="A0AAN9Y115"/>
<gene>
    <name evidence="1" type="ORF">V9T40_001066</name>
</gene>
<evidence type="ECO:0000313" key="1">
    <source>
        <dbReference type="EMBL" id="KAK7580437.1"/>
    </source>
</evidence>
<keyword evidence="2" id="KW-1185">Reference proteome</keyword>
<dbReference type="Proteomes" id="UP001367676">
    <property type="component" value="Unassembled WGS sequence"/>
</dbReference>
<organism evidence="1 2">
    <name type="scientific">Parthenolecanium corni</name>
    <dbReference type="NCBI Taxonomy" id="536013"/>
    <lineage>
        <taxon>Eukaryota</taxon>
        <taxon>Metazoa</taxon>
        <taxon>Ecdysozoa</taxon>
        <taxon>Arthropoda</taxon>
        <taxon>Hexapoda</taxon>
        <taxon>Insecta</taxon>
        <taxon>Pterygota</taxon>
        <taxon>Neoptera</taxon>
        <taxon>Paraneoptera</taxon>
        <taxon>Hemiptera</taxon>
        <taxon>Sternorrhyncha</taxon>
        <taxon>Coccoidea</taxon>
        <taxon>Coccidae</taxon>
        <taxon>Parthenolecanium</taxon>
    </lineage>
</organism>
<reference evidence="1 2" key="1">
    <citation type="submission" date="2024-03" db="EMBL/GenBank/DDBJ databases">
        <title>Adaptation during the transition from Ophiocordyceps entomopathogen to insect associate is accompanied by gene loss and intensified selection.</title>
        <authorList>
            <person name="Ward C.M."/>
            <person name="Onetto C.A."/>
            <person name="Borneman A.R."/>
        </authorList>
    </citation>
    <scope>NUCLEOTIDE SEQUENCE [LARGE SCALE GENOMIC DNA]</scope>
    <source>
        <strain evidence="1">AWRI1</strain>
        <tissue evidence="1">Single Adult Female</tissue>
    </source>
</reference>
<name>A0AAN9Y115_9HEMI</name>
<sequence length="101" mass="11166">MRVFTTRRQSEGPIAMTSINRLGHNQDLEEISIVSSNANPSQVIYGSGPHTANGPRVVPGPENVIYDATWSLEEWRIQIQMASYTTPPAVSSVVLYLSHQI</sequence>
<proteinExistence type="predicted"/>
<dbReference type="EMBL" id="JBBCAQ010000034">
    <property type="protein sequence ID" value="KAK7580437.1"/>
    <property type="molecule type" value="Genomic_DNA"/>
</dbReference>
<protein>
    <submittedName>
        <fullName evidence="1">Uncharacterized protein</fullName>
    </submittedName>
</protein>
<evidence type="ECO:0000313" key="2">
    <source>
        <dbReference type="Proteomes" id="UP001367676"/>
    </source>
</evidence>
<comment type="caution">
    <text evidence="1">The sequence shown here is derived from an EMBL/GenBank/DDBJ whole genome shotgun (WGS) entry which is preliminary data.</text>
</comment>
<accession>A0AAN9Y115</accession>